<gene>
    <name evidence="4" type="ORF">ACFQZS_15905</name>
</gene>
<sequence>MIINCIIIEDEPLAMDRIKSFVLKVPDLNLLACFDNAVAAISFIKANKADLLFLDIQMDGFTGIQLLEALQKRPEVIITTAFDQYALKGFDLNVTDYLLKPFTFERFMQAVTKVYDRLLPAESSKEIIFVKTEYRLEKIVLNDILFIEGMRDYRCIRLPGKSIMTLQTFSDLEQELPAAKFCRVHKSYIVAIDKIEHVERDRIRIGNEIIPVSDTFKDGFYKRIR</sequence>
<dbReference type="PANTHER" id="PTHR37299">
    <property type="entry name" value="TRANSCRIPTIONAL REGULATOR-RELATED"/>
    <property type="match status" value="1"/>
</dbReference>
<dbReference type="Proteomes" id="UP001596958">
    <property type="component" value="Unassembled WGS sequence"/>
</dbReference>
<accession>A0ABW2Z4E3</accession>
<comment type="caution">
    <text evidence="4">The sequence shown here is derived from an EMBL/GenBank/DDBJ whole genome shotgun (WGS) entry which is preliminary data.</text>
</comment>
<dbReference type="Gene3D" id="3.40.50.2300">
    <property type="match status" value="1"/>
</dbReference>
<dbReference type="Pfam" id="PF04397">
    <property type="entry name" value="LytTR"/>
    <property type="match status" value="1"/>
</dbReference>
<dbReference type="PROSITE" id="PS50930">
    <property type="entry name" value="HTH_LYTTR"/>
    <property type="match status" value="1"/>
</dbReference>
<dbReference type="InterPro" id="IPR046947">
    <property type="entry name" value="LytR-like"/>
</dbReference>
<feature type="domain" description="HTH LytTR-type" evidence="3">
    <location>
        <begin position="128"/>
        <end position="201"/>
    </location>
</feature>
<dbReference type="InterPro" id="IPR007492">
    <property type="entry name" value="LytTR_DNA-bd_dom"/>
</dbReference>
<dbReference type="RefSeq" id="WP_377101925.1">
    <property type="nucleotide sequence ID" value="NZ_JBHTHU010000021.1"/>
</dbReference>
<dbReference type="Gene3D" id="2.40.50.1020">
    <property type="entry name" value="LytTr DNA-binding domain"/>
    <property type="match status" value="1"/>
</dbReference>
<dbReference type="InterPro" id="IPR001789">
    <property type="entry name" value="Sig_transdc_resp-reg_receiver"/>
</dbReference>
<organism evidence="4 5">
    <name type="scientific">Mucilaginibacter calamicampi</name>
    <dbReference type="NCBI Taxonomy" id="1302352"/>
    <lineage>
        <taxon>Bacteria</taxon>
        <taxon>Pseudomonadati</taxon>
        <taxon>Bacteroidota</taxon>
        <taxon>Sphingobacteriia</taxon>
        <taxon>Sphingobacteriales</taxon>
        <taxon>Sphingobacteriaceae</taxon>
        <taxon>Mucilaginibacter</taxon>
    </lineage>
</organism>
<dbReference type="SMART" id="SM00850">
    <property type="entry name" value="LytTR"/>
    <property type="match status" value="1"/>
</dbReference>
<feature type="domain" description="Response regulatory" evidence="2">
    <location>
        <begin position="4"/>
        <end position="115"/>
    </location>
</feature>
<evidence type="ECO:0000259" key="2">
    <source>
        <dbReference type="PROSITE" id="PS50110"/>
    </source>
</evidence>
<reference evidence="5" key="1">
    <citation type="journal article" date="2019" name="Int. J. Syst. Evol. Microbiol.">
        <title>The Global Catalogue of Microorganisms (GCM) 10K type strain sequencing project: providing services to taxonomists for standard genome sequencing and annotation.</title>
        <authorList>
            <consortium name="The Broad Institute Genomics Platform"/>
            <consortium name="The Broad Institute Genome Sequencing Center for Infectious Disease"/>
            <person name="Wu L."/>
            <person name="Ma J."/>
        </authorList>
    </citation>
    <scope>NUCLEOTIDE SEQUENCE [LARGE SCALE GENOMIC DNA]</scope>
    <source>
        <strain evidence="5">CCUG 63418</strain>
    </source>
</reference>
<evidence type="ECO:0000256" key="1">
    <source>
        <dbReference type="PROSITE-ProRule" id="PRU00169"/>
    </source>
</evidence>
<name>A0ABW2Z4E3_9SPHI</name>
<evidence type="ECO:0000313" key="5">
    <source>
        <dbReference type="Proteomes" id="UP001596958"/>
    </source>
</evidence>
<evidence type="ECO:0000313" key="4">
    <source>
        <dbReference type="EMBL" id="MFD0751636.1"/>
    </source>
</evidence>
<dbReference type="PROSITE" id="PS50110">
    <property type="entry name" value="RESPONSE_REGULATORY"/>
    <property type="match status" value="1"/>
</dbReference>
<dbReference type="SUPFAM" id="SSF52172">
    <property type="entry name" value="CheY-like"/>
    <property type="match status" value="1"/>
</dbReference>
<dbReference type="EMBL" id="JBHTHU010000021">
    <property type="protein sequence ID" value="MFD0751636.1"/>
    <property type="molecule type" value="Genomic_DNA"/>
</dbReference>
<evidence type="ECO:0000259" key="3">
    <source>
        <dbReference type="PROSITE" id="PS50930"/>
    </source>
</evidence>
<dbReference type="PANTHER" id="PTHR37299:SF1">
    <property type="entry name" value="STAGE 0 SPORULATION PROTEIN A HOMOLOG"/>
    <property type="match status" value="1"/>
</dbReference>
<proteinExistence type="predicted"/>
<dbReference type="SMART" id="SM00448">
    <property type="entry name" value="REC"/>
    <property type="match status" value="1"/>
</dbReference>
<feature type="modified residue" description="4-aspartylphosphate" evidence="1">
    <location>
        <position position="55"/>
    </location>
</feature>
<dbReference type="InterPro" id="IPR011006">
    <property type="entry name" value="CheY-like_superfamily"/>
</dbReference>
<protein>
    <submittedName>
        <fullName evidence="4">LytR/AlgR family response regulator transcription factor</fullName>
    </submittedName>
</protein>
<dbReference type="Pfam" id="PF00072">
    <property type="entry name" value="Response_reg"/>
    <property type="match status" value="1"/>
</dbReference>
<keyword evidence="1" id="KW-0597">Phosphoprotein</keyword>
<keyword evidence="5" id="KW-1185">Reference proteome</keyword>